<accession>A0A0V8RYH4</accession>
<feature type="domain" description="Mop" evidence="3">
    <location>
        <begin position="2"/>
        <end position="68"/>
    </location>
</feature>
<dbReference type="AlphaFoldDB" id="A0A0V8RYH4"/>
<keyword evidence="1 2" id="KW-0500">Molybdenum</keyword>
<evidence type="ECO:0000256" key="2">
    <source>
        <dbReference type="PROSITE-ProRule" id="PRU01213"/>
    </source>
</evidence>
<sequence>MKLSARNQLPGTVVEVSQGAVNGIVKIEVAPGLVISSSITNSAIEELGLTVGSKAVAVIKASNVIVGVED</sequence>
<dbReference type="PROSITE" id="PS51866">
    <property type="entry name" value="MOP"/>
    <property type="match status" value="1"/>
</dbReference>
<dbReference type="OrthoDB" id="122515at2"/>
<comment type="caution">
    <text evidence="4">The sequence shown here is derived from an EMBL/GenBank/DDBJ whole genome shotgun (WGS) entry which is preliminary data.</text>
</comment>
<dbReference type="GO" id="GO:0015689">
    <property type="term" value="P:molybdate ion transport"/>
    <property type="evidence" value="ECO:0007669"/>
    <property type="project" value="InterPro"/>
</dbReference>
<dbReference type="SUPFAM" id="SSF50331">
    <property type="entry name" value="MOP-like"/>
    <property type="match status" value="1"/>
</dbReference>
<dbReference type="Pfam" id="PF03459">
    <property type="entry name" value="TOBE"/>
    <property type="match status" value="1"/>
</dbReference>
<gene>
    <name evidence="4" type="ORF">APY09_01835</name>
</gene>
<evidence type="ECO:0000256" key="1">
    <source>
        <dbReference type="ARBA" id="ARBA00022505"/>
    </source>
</evidence>
<dbReference type="Proteomes" id="UP000054686">
    <property type="component" value="Unassembled WGS sequence"/>
</dbReference>
<dbReference type="InterPro" id="IPR008995">
    <property type="entry name" value="Mo/tungstate-bd_C_term_dom"/>
</dbReference>
<evidence type="ECO:0000313" key="5">
    <source>
        <dbReference type="Proteomes" id="UP000054686"/>
    </source>
</evidence>
<dbReference type="InterPro" id="IPR004606">
    <property type="entry name" value="Mop_domain"/>
</dbReference>
<dbReference type="InterPro" id="IPR005116">
    <property type="entry name" value="Transp-assoc_OB_typ1"/>
</dbReference>
<reference evidence="4 5" key="1">
    <citation type="submission" date="2015-10" db="EMBL/GenBank/DDBJ databases">
        <title>Draft Genome of Actinomyces odontolyticus subsp. actinosynbacter strain XH001.</title>
        <authorList>
            <person name="Mclean J.S."/>
            <person name="He X."/>
        </authorList>
    </citation>
    <scope>NUCLEOTIDE SEQUENCE [LARGE SCALE GENOMIC DNA]</scope>
    <source>
        <strain evidence="4 5">XH001</strain>
    </source>
</reference>
<dbReference type="NCBIfam" id="TIGR00638">
    <property type="entry name" value="Mop"/>
    <property type="match status" value="1"/>
</dbReference>
<proteinExistence type="predicted"/>
<evidence type="ECO:0000313" key="4">
    <source>
        <dbReference type="EMBL" id="KSW13126.1"/>
    </source>
</evidence>
<organism evidence="4 5">
    <name type="scientific">Schaalia odontolytica</name>
    <dbReference type="NCBI Taxonomy" id="1660"/>
    <lineage>
        <taxon>Bacteria</taxon>
        <taxon>Bacillati</taxon>
        <taxon>Actinomycetota</taxon>
        <taxon>Actinomycetes</taxon>
        <taxon>Actinomycetales</taxon>
        <taxon>Actinomycetaceae</taxon>
        <taxon>Schaalia</taxon>
    </lineage>
</organism>
<dbReference type="RefSeq" id="WP_060565902.1">
    <property type="nucleotide sequence ID" value="NZ_CP040006.1"/>
</dbReference>
<dbReference type="EMBL" id="LLVT01000001">
    <property type="protein sequence ID" value="KSW13126.1"/>
    <property type="molecule type" value="Genomic_DNA"/>
</dbReference>
<protein>
    <submittedName>
        <fullName evidence="4">Molybdenum-pterin-binding protein</fullName>
    </submittedName>
</protein>
<name>A0A0V8RYH4_9ACTO</name>
<evidence type="ECO:0000259" key="3">
    <source>
        <dbReference type="PROSITE" id="PS51866"/>
    </source>
</evidence>
<dbReference type="Gene3D" id="2.40.50.100">
    <property type="match status" value="1"/>
</dbReference>